<evidence type="ECO:0000313" key="2">
    <source>
        <dbReference type="EMBL" id="EPQ17298.1"/>
    </source>
</evidence>
<evidence type="ECO:0000313" key="3">
    <source>
        <dbReference type="Proteomes" id="UP000052978"/>
    </source>
</evidence>
<feature type="region of interest" description="Disordered" evidence="1">
    <location>
        <begin position="28"/>
        <end position="54"/>
    </location>
</feature>
<accession>S7Q1U3</accession>
<name>S7Q1U3_MYOBR</name>
<sequence length="94" mass="10596">MTTVTRATACDPLRELFDPFCEKKTLGHWRPETLSPPGNLPGDARRQGADKLPAWRRHVRREPGRGCLQRGRWAGRELCWKPHGGAIILLVVCA</sequence>
<protein>
    <submittedName>
        <fullName evidence="2">Uncharacterized protein</fullName>
    </submittedName>
</protein>
<dbReference type="AlphaFoldDB" id="S7Q1U3"/>
<evidence type="ECO:0000256" key="1">
    <source>
        <dbReference type="SAM" id="MobiDB-lite"/>
    </source>
</evidence>
<gene>
    <name evidence="2" type="ORF">D623_10012446</name>
</gene>
<proteinExistence type="predicted"/>
<organism evidence="2 3">
    <name type="scientific">Myotis brandtii</name>
    <name type="common">Brandt's bat</name>
    <dbReference type="NCBI Taxonomy" id="109478"/>
    <lineage>
        <taxon>Eukaryota</taxon>
        <taxon>Metazoa</taxon>
        <taxon>Chordata</taxon>
        <taxon>Craniata</taxon>
        <taxon>Vertebrata</taxon>
        <taxon>Euteleostomi</taxon>
        <taxon>Mammalia</taxon>
        <taxon>Eutheria</taxon>
        <taxon>Laurasiatheria</taxon>
        <taxon>Chiroptera</taxon>
        <taxon>Yangochiroptera</taxon>
        <taxon>Vespertilionidae</taxon>
        <taxon>Myotis</taxon>
    </lineage>
</organism>
<dbReference type="EMBL" id="KE164349">
    <property type="protein sequence ID" value="EPQ17298.1"/>
    <property type="molecule type" value="Genomic_DNA"/>
</dbReference>
<dbReference type="Proteomes" id="UP000052978">
    <property type="component" value="Unassembled WGS sequence"/>
</dbReference>
<keyword evidence="3" id="KW-1185">Reference proteome</keyword>
<reference evidence="2 3" key="1">
    <citation type="journal article" date="2013" name="Nat. Commun.">
        <title>Genome analysis reveals insights into physiology and longevity of the Brandt's bat Myotis brandtii.</title>
        <authorList>
            <person name="Seim I."/>
            <person name="Fang X."/>
            <person name="Xiong Z."/>
            <person name="Lobanov A.V."/>
            <person name="Huang Z."/>
            <person name="Ma S."/>
            <person name="Feng Y."/>
            <person name="Turanov A.A."/>
            <person name="Zhu Y."/>
            <person name="Lenz T.L."/>
            <person name="Gerashchenko M.V."/>
            <person name="Fan D."/>
            <person name="Hee Yim S."/>
            <person name="Yao X."/>
            <person name="Jordan D."/>
            <person name="Xiong Y."/>
            <person name="Ma Y."/>
            <person name="Lyapunov A.N."/>
            <person name="Chen G."/>
            <person name="Kulakova O.I."/>
            <person name="Sun Y."/>
            <person name="Lee S.G."/>
            <person name="Bronson R.T."/>
            <person name="Moskalev A.A."/>
            <person name="Sunyaev S.R."/>
            <person name="Zhang G."/>
            <person name="Krogh A."/>
            <person name="Wang J."/>
            <person name="Gladyshev V.N."/>
        </authorList>
    </citation>
    <scope>NUCLEOTIDE SEQUENCE [LARGE SCALE GENOMIC DNA]</scope>
</reference>